<accession>A0AAN6XXK2</accession>
<reference evidence="2" key="1">
    <citation type="journal article" date="2023" name="Mol. Phylogenet. Evol.">
        <title>Genome-scale phylogeny and comparative genomics of the fungal order Sordariales.</title>
        <authorList>
            <person name="Hensen N."/>
            <person name="Bonometti L."/>
            <person name="Westerberg I."/>
            <person name="Brannstrom I.O."/>
            <person name="Guillou S."/>
            <person name="Cros-Aarteil S."/>
            <person name="Calhoun S."/>
            <person name="Haridas S."/>
            <person name="Kuo A."/>
            <person name="Mondo S."/>
            <person name="Pangilinan J."/>
            <person name="Riley R."/>
            <person name="LaButti K."/>
            <person name="Andreopoulos B."/>
            <person name="Lipzen A."/>
            <person name="Chen C."/>
            <person name="Yan M."/>
            <person name="Daum C."/>
            <person name="Ng V."/>
            <person name="Clum A."/>
            <person name="Steindorff A."/>
            <person name="Ohm R.A."/>
            <person name="Martin F."/>
            <person name="Silar P."/>
            <person name="Natvig D.O."/>
            <person name="Lalanne C."/>
            <person name="Gautier V."/>
            <person name="Ament-Velasquez S.L."/>
            <person name="Kruys A."/>
            <person name="Hutchinson M.I."/>
            <person name="Powell A.J."/>
            <person name="Barry K."/>
            <person name="Miller A.N."/>
            <person name="Grigoriev I.V."/>
            <person name="Debuchy R."/>
            <person name="Gladieux P."/>
            <person name="Hiltunen Thoren M."/>
            <person name="Johannesson H."/>
        </authorList>
    </citation>
    <scope>NUCLEOTIDE SEQUENCE</scope>
    <source>
        <strain evidence="2">PSN293</strain>
    </source>
</reference>
<evidence type="ECO:0000313" key="3">
    <source>
        <dbReference type="Proteomes" id="UP001301769"/>
    </source>
</evidence>
<protein>
    <submittedName>
        <fullName evidence="2">Protein AIM2</fullName>
    </submittedName>
</protein>
<evidence type="ECO:0000313" key="2">
    <source>
        <dbReference type="EMBL" id="KAK4208513.1"/>
    </source>
</evidence>
<dbReference type="InterPro" id="IPR029058">
    <property type="entry name" value="AB_hydrolase_fold"/>
</dbReference>
<dbReference type="EMBL" id="MU858240">
    <property type="protein sequence ID" value="KAK4208513.1"/>
    <property type="molecule type" value="Genomic_DNA"/>
</dbReference>
<feature type="region of interest" description="Disordered" evidence="1">
    <location>
        <begin position="321"/>
        <end position="379"/>
    </location>
</feature>
<dbReference type="PANTHER" id="PTHR17630">
    <property type="entry name" value="DIENELACTONE HYDROLASE"/>
    <property type="match status" value="1"/>
</dbReference>
<dbReference type="Gene3D" id="3.40.50.1820">
    <property type="entry name" value="alpha/beta hydrolase"/>
    <property type="match status" value="1"/>
</dbReference>
<dbReference type="SUPFAM" id="SSF53474">
    <property type="entry name" value="alpha/beta-Hydrolases"/>
    <property type="match status" value="1"/>
</dbReference>
<reference evidence="2" key="2">
    <citation type="submission" date="2023-05" db="EMBL/GenBank/DDBJ databases">
        <authorList>
            <consortium name="Lawrence Berkeley National Laboratory"/>
            <person name="Steindorff A."/>
            <person name="Hensen N."/>
            <person name="Bonometti L."/>
            <person name="Westerberg I."/>
            <person name="Brannstrom I.O."/>
            <person name="Guillou S."/>
            <person name="Cros-Aarteil S."/>
            <person name="Calhoun S."/>
            <person name="Haridas S."/>
            <person name="Kuo A."/>
            <person name="Mondo S."/>
            <person name="Pangilinan J."/>
            <person name="Riley R."/>
            <person name="Labutti K."/>
            <person name="Andreopoulos B."/>
            <person name="Lipzen A."/>
            <person name="Chen C."/>
            <person name="Yanf M."/>
            <person name="Daum C."/>
            <person name="Ng V."/>
            <person name="Clum A."/>
            <person name="Ohm R."/>
            <person name="Martin F."/>
            <person name="Silar P."/>
            <person name="Natvig D."/>
            <person name="Lalanne C."/>
            <person name="Gautier V."/>
            <person name="Ament-Velasquez S.L."/>
            <person name="Kruys A."/>
            <person name="Hutchinson M.I."/>
            <person name="Powell A.J."/>
            <person name="Barry K."/>
            <person name="Miller A.N."/>
            <person name="Grigoriev I.V."/>
            <person name="Debuchy R."/>
            <person name="Gladieux P."/>
            <person name="Thoren M.H."/>
            <person name="Johannesson H."/>
        </authorList>
    </citation>
    <scope>NUCLEOTIDE SEQUENCE</scope>
    <source>
        <strain evidence="2">PSN293</strain>
    </source>
</reference>
<keyword evidence="3" id="KW-1185">Reference proteome</keyword>
<comment type="caution">
    <text evidence="2">The sequence shown here is derived from an EMBL/GenBank/DDBJ whole genome shotgun (WGS) entry which is preliminary data.</text>
</comment>
<dbReference type="PANTHER" id="PTHR17630:SF105">
    <property type="entry name" value="DIENELACTONE HYDROLASE FAMILY PROTEIN (AFU_ORTHOLOGUE AFUA_4G08790)"/>
    <property type="match status" value="1"/>
</dbReference>
<dbReference type="AlphaFoldDB" id="A0AAN6XXK2"/>
<dbReference type="Proteomes" id="UP001301769">
    <property type="component" value="Unassembled WGS sequence"/>
</dbReference>
<feature type="compositionally biased region" description="Polar residues" evidence="1">
    <location>
        <begin position="328"/>
        <end position="337"/>
    </location>
</feature>
<gene>
    <name evidence="2" type="ORF">QBC37DRAFT_296507</name>
</gene>
<evidence type="ECO:0000256" key="1">
    <source>
        <dbReference type="SAM" id="MobiDB-lite"/>
    </source>
</evidence>
<name>A0AAN6XXK2_9PEZI</name>
<sequence>MNVPCPDCFTGTLRGDVVPRGREEILYGLPTYVTGPEPGIRPLGTVVIIPDAFGWRLLNTRALADVYAQRVPCIAYVPDFMNDHSPPQKFMILSEAKPPANSSLLRRVFSGLWTTIRVLPLLLSFAIHNRPSKVKPRIQSFIRSVRGTTISPAQSSPTPLAVAGFCWGGPYTVRLTHDIPENKVLFNPGGIPGVSKGVEVHVIDCAFTAHPSLLEVPGDIEKIVWPLSIADGDNDEWLGRKKWEQVVKILESKNRYWRERSQQTEGGPIEDLHQAKVYPGAKHGFAVRGDRDDPMQRERGWRSEDQAVRWFRRHFGEQAHGQGAASISVRSRVTSPAMSPGIGSGPLPTPSPSLVREGSGGTQKTLGSQAAKGAETVGA</sequence>
<organism evidence="2 3">
    <name type="scientific">Rhypophila decipiens</name>
    <dbReference type="NCBI Taxonomy" id="261697"/>
    <lineage>
        <taxon>Eukaryota</taxon>
        <taxon>Fungi</taxon>
        <taxon>Dikarya</taxon>
        <taxon>Ascomycota</taxon>
        <taxon>Pezizomycotina</taxon>
        <taxon>Sordariomycetes</taxon>
        <taxon>Sordariomycetidae</taxon>
        <taxon>Sordariales</taxon>
        <taxon>Naviculisporaceae</taxon>
        <taxon>Rhypophila</taxon>
    </lineage>
</organism>
<proteinExistence type="predicted"/>